<name>A0A1G8L1G9_9BACI</name>
<sequence>MKENSQGYFLTAGMMTWFRNHYLNGKQDKQNPMVSPMNNKDFSGIPPTFYCHS</sequence>
<reference evidence="2 3" key="1">
    <citation type="submission" date="2016-10" db="EMBL/GenBank/DDBJ databases">
        <authorList>
            <person name="de Groot N.N."/>
        </authorList>
    </citation>
    <scope>NUCLEOTIDE SEQUENCE [LARGE SCALE GENOMIC DNA]</scope>
    <source>
        <strain evidence="3">P4B,CCM 7963,CECT 7998,DSM 25260,IBRC-M 10614,KCTC 13821</strain>
    </source>
</reference>
<organism evidence="2 3">
    <name type="scientific">Alteribacillus bidgolensis</name>
    <dbReference type="NCBI Taxonomy" id="930129"/>
    <lineage>
        <taxon>Bacteria</taxon>
        <taxon>Bacillati</taxon>
        <taxon>Bacillota</taxon>
        <taxon>Bacilli</taxon>
        <taxon>Bacillales</taxon>
        <taxon>Bacillaceae</taxon>
        <taxon>Alteribacillus</taxon>
    </lineage>
</organism>
<evidence type="ECO:0000313" key="3">
    <source>
        <dbReference type="Proteomes" id="UP000199017"/>
    </source>
</evidence>
<dbReference type="Proteomes" id="UP000199017">
    <property type="component" value="Unassembled WGS sequence"/>
</dbReference>
<dbReference type="EMBL" id="FNDU01000008">
    <property type="protein sequence ID" value="SDI49512.1"/>
    <property type="molecule type" value="Genomic_DNA"/>
</dbReference>
<keyword evidence="3" id="KW-1185">Reference proteome</keyword>
<dbReference type="InterPro" id="IPR013094">
    <property type="entry name" value="AB_hydrolase_3"/>
</dbReference>
<protein>
    <submittedName>
        <fullName evidence="2">Acetyl esterase</fullName>
    </submittedName>
</protein>
<dbReference type="AlphaFoldDB" id="A0A1G8L1G9"/>
<proteinExistence type="predicted"/>
<dbReference type="STRING" id="930129.SAMN05216352_108110"/>
<dbReference type="InterPro" id="IPR029058">
    <property type="entry name" value="AB_hydrolase_fold"/>
</dbReference>
<dbReference type="GO" id="GO:0016787">
    <property type="term" value="F:hydrolase activity"/>
    <property type="evidence" value="ECO:0007669"/>
    <property type="project" value="InterPro"/>
</dbReference>
<evidence type="ECO:0000313" key="2">
    <source>
        <dbReference type="EMBL" id="SDI49512.1"/>
    </source>
</evidence>
<dbReference type="Pfam" id="PF07859">
    <property type="entry name" value="Abhydrolase_3"/>
    <property type="match status" value="1"/>
</dbReference>
<accession>A0A1G8L1G9</accession>
<feature type="domain" description="Alpha/beta hydrolase fold-3" evidence="1">
    <location>
        <begin position="2"/>
        <end position="50"/>
    </location>
</feature>
<evidence type="ECO:0000259" key="1">
    <source>
        <dbReference type="Pfam" id="PF07859"/>
    </source>
</evidence>
<dbReference type="Gene3D" id="3.40.50.1820">
    <property type="entry name" value="alpha/beta hydrolase"/>
    <property type="match status" value="1"/>
</dbReference>
<dbReference type="SUPFAM" id="SSF53474">
    <property type="entry name" value="alpha/beta-Hydrolases"/>
    <property type="match status" value="1"/>
</dbReference>
<gene>
    <name evidence="2" type="ORF">SAMN05216352_108110</name>
</gene>